<gene>
    <name evidence="1" type="ORF">A2853_01155</name>
</gene>
<accession>A0A1F6D9T4</accession>
<proteinExistence type="predicted"/>
<organism evidence="1 2">
    <name type="scientific">Candidatus Kaiserbacteria bacterium RIFCSPHIGHO2_01_FULL_55_17</name>
    <dbReference type="NCBI Taxonomy" id="1798484"/>
    <lineage>
        <taxon>Bacteria</taxon>
        <taxon>Candidatus Kaiseribacteriota</taxon>
    </lineage>
</organism>
<evidence type="ECO:0000313" key="1">
    <source>
        <dbReference type="EMBL" id="OGG58077.1"/>
    </source>
</evidence>
<sequence length="87" mass="10264">MKGKEPKREKFNFAAMKAAAAHQDPAVRKQAFIEYFERFEEFPSYLFDNQQKIDERLLKTMQDLLKDAETTKEMHKGIEALLERLPS</sequence>
<protein>
    <submittedName>
        <fullName evidence="1">Uncharacterized protein</fullName>
    </submittedName>
</protein>
<name>A0A1F6D9T4_9BACT</name>
<reference evidence="1 2" key="1">
    <citation type="journal article" date="2016" name="Nat. Commun.">
        <title>Thousands of microbial genomes shed light on interconnected biogeochemical processes in an aquifer system.</title>
        <authorList>
            <person name="Anantharaman K."/>
            <person name="Brown C.T."/>
            <person name="Hug L.A."/>
            <person name="Sharon I."/>
            <person name="Castelle C.J."/>
            <person name="Probst A.J."/>
            <person name="Thomas B.C."/>
            <person name="Singh A."/>
            <person name="Wilkins M.J."/>
            <person name="Karaoz U."/>
            <person name="Brodie E.L."/>
            <person name="Williams K.H."/>
            <person name="Hubbard S.S."/>
            <person name="Banfield J.F."/>
        </authorList>
    </citation>
    <scope>NUCLEOTIDE SEQUENCE [LARGE SCALE GENOMIC DNA]</scope>
</reference>
<dbReference type="EMBL" id="MFKX01000007">
    <property type="protein sequence ID" value="OGG58077.1"/>
    <property type="molecule type" value="Genomic_DNA"/>
</dbReference>
<comment type="caution">
    <text evidence="1">The sequence shown here is derived from an EMBL/GenBank/DDBJ whole genome shotgun (WGS) entry which is preliminary data.</text>
</comment>
<evidence type="ECO:0000313" key="2">
    <source>
        <dbReference type="Proteomes" id="UP000177958"/>
    </source>
</evidence>
<dbReference type="Proteomes" id="UP000177958">
    <property type="component" value="Unassembled WGS sequence"/>
</dbReference>
<dbReference type="AlphaFoldDB" id="A0A1F6D9T4"/>